<dbReference type="RefSeq" id="WP_027888228.1">
    <property type="nucleotide sequence ID" value="NZ_JBHSXZ010000032.1"/>
</dbReference>
<name>A0A399DTL3_9DEIN</name>
<evidence type="ECO:0000313" key="3">
    <source>
        <dbReference type="Proteomes" id="UP000266089"/>
    </source>
</evidence>
<accession>A0A399DTL3</accession>
<dbReference type="PANTHER" id="PTHR35024:SF4">
    <property type="entry name" value="POLYMER-FORMING CYTOSKELETAL PROTEIN"/>
    <property type="match status" value="1"/>
</dbReference>
<dbReference type="InterPro" id="IPR007607">
    <property type="entry name" value="BacA/B"/>
</dbReference>
<dbReference type="InterPro" id="IPR011004">
    <property type="entry name" value="Trimer_LpxA-like_sf"/>
</dbReference>
<evidence type="ECO:0000256" key="1">
    <source>
        <dbReference type="ARBA" id="ARBA00044755"/>
    </source>
</evidence>
<evidence type="ECO:0000313" key="2">
    <source>
        <dbReference type="EMBL" id="RIH75535.1"/>
    </source>
</evidence>
<dbReference type="PANTHER" id="PTHR35024">
    <property type="entry name" value="HYPOTHETICAL CYTOSOLIC PROTEIN"/>
    <property type="match status" value="1"/>
</dbReference>
<dbReference type="Pfam" id="PF04519">
    <property type="entry name" value="Bactofilin"/>
    <property type="match status" value="1"/>
</dbReference>
<dbReference type="EMBL" id="QWKX01000064">
    <property type="protein sequence ID" value="RIH75535.1"/>
    <property type="molecule type" value="Genomic_DNA"/>
</dbReference>
<dbReference type="AlphaFoldDB" id="A0A399DTL3"/>
<gene>
    <name evidence="2" type="ORF">Mcate_02179</name>
</gene>
<comment type="similarity">
    <text evidence="1">Belongs to the bactofilin family.</text>
</comment>
<organism evidence="2 3">
    <name type="scientific">Meiothermus taiwanensis</name>
    <dbReference type="NCBI Taxonomy" id="172827"/>
    <lineage>
        <taxon>Bacteria</taxon>
        <taxon>Thermotogati</taxon>
        <taxon>Deinococcota</taxon>
        <taxon>Deinococci</taxon>
        <taxon>Thermales</taxon>
        <taxon>Thermaceae</taxon>
        <taxon>Meiothermus</taxon>
    </lineage>
</organism>
<protein>
    <submittedName>
        <fullName evidence="2">Polymer-forming cytoskeletal</fullName>
    </submittedName>
</protein>
<sequence length="131" mass="13558">MAVLGGGRKPNPAALTYLSEGSEIEGNLRAPGNTRIDGKIKGSVTVEGDLEIGSNAQIEGDQIKANNIIIHGQVSAQVIALGKLHITKSARVEGDVRAMSLDVEAGAVFVGRSQTGEPRALPQNTKTGSSQ</sequence>
<comment type="caution">
    <text evidence="2">The sequence shown here is derived from an EMBL/GenBank/DDBJ whole genome shotgun (WGS) entry which is preliminary data.</text>
</comment>
<dbReference type="Proteomes" id="UP000266089">
    <property type="component" value="Unassembled WGS sequence"/>
</dbReference>
<reference evidence="2 3" key="1">
    <citation type="submission" date="2018-08" db="EMBL/GenBank/DDBJ databases">
        <title>Meiothermus cateniformans JCM 15151 genome sequencing project.</title>
        <authorList>
            <person name="Da Costa M.S."/>
            <person name="Albuquerque L."/>
            <person name="Raposo P."/>
            <person name="Froufe H.J.C."/>
            <person name="Barroso C.S."/>
            <person name="Egas C."/>
        </authorList>
    </citation>
    <scope>NUCLEOTIDE SEQUENCE [LARGE SCALE GENOMIC DNA]</scope>
    <source>
        <strain evidence="2 3">JCM 15151</strain>
    </source>
</reference>
<dbReference type="SUPFAM" id="SSF51161">
    <property type="entry name" value="Trimeric LpxA-like enzymes"/>
    <property type="match status" value="1"/>
</dbReference>
<proteinExistence type="inferred from homology"/>
<dbReference type="OrthoDB" id="25906at2"/>